<dbReference type="OrthoDB" id="1719668at2759"/>
<evidence type="ECO:0000256" key="5">
    <source>
        <dbReference type="ARBA" id="ARBA00023180"/>
    </source>
</evidence>
<dbReference type="GO" id="GO:0016757">
    <property type="term" value="F:glycosyltransferase activity"/>
    <property type="evidence" value="ECO:0007669"/>
    <property type="project" value="UniProtKB-KW"/>
</dbReference>
<dbReference type="InterPro" id="IPR044174">
    <property type="entry name" value="BC10-like"/>
</dbReference>
<dbReference type="AlphaFoldDB" id="A0A835M276"/>
<evidence type="ECO:0000256" key="1">
    <source>
        <dbReference type="ARBA" id="ARBA00004606"/>
    </source>
</evidence>
<dbReference type="Proteomes" id="UP000631114">
    <property type="component" value="Unassembled WGS sequence"/>
</dbReference>
<dbReference type="PANTHER" id="PTHR31042">
    <property type="entry name" value="CORE-2/I-BRANCHING BETA-1,6-N-ACETYLGLUCOSAMINYLTRANSFERASE FAMILY PROTEIN-RELATED"/>
    <property type="match status" value="1"/>
</dbReference>
<evidence type="ECO:0000256" key="2">
    <source>
        <dbReference type="ARBA" id="ARBA00022676"/>
    </source>
</evidence>
<organism evidence="6 7">
    <name type="scientific">Coptis chinensis</name>
    <dbReference type="NCBI Taxonomy" id="261450"/>
    <lineage>
        <taxon>Eukaryota</taxon>
        <taxon>Viridiplantae</taxon>
        <taxon>Streptophyta</taxon>
        <taxon>Embryophyta</taxon>
        <taxon>Tracheophyta</taxon>
        <taxon>Spermatophyta</taxon>
        <taxon>Magnoliopsida</taxon>
        <taxon>Ranunculales</taxon>
        <taxon>Ranunculaceae</taxon>
        <taxon>Coptidoideae</taxon>
        <taxon>Coptis</taxon>
    </lineage>
</organism>
<keyword evidence="7" id="KW-1185">Reference proteome</keyword>
<keyword evidence="2" id="KW-0328">Glycosyltransferase</keyword>
<dbReference type="Pfam" id="PF02485">
    <property type="entry name" value="Branch"/>
    <property type="match status" value="1"/>
</dbReference>
<reference evidence="6 7" key="1">
    <citation type="submission" date="2020-10" db="EMBL/GenBank/DDBJ databases">
        <title>The Coptis chinensis genome and diversification of protoberbering-type alkaloids.</title>
        <authorList>
            <person name="Wang B."/>
            <person name="Shu S."/>
            <person name="Song C."/>
            <person name="Liu Y."/>
        </authorList>
    </citation>
    <scope>NUCLEOTIDE SEQUENCE [LARGE SCALE GENOMIC DNA]</scope>
    <source>
        <strain evidence="6">HL-2020</strain>
        <tissue evidence="6">Leaf</tissue>
    </source>
</reference>
<keyword evidence="5" id="KW-0325">Glycoprotein</keyword>
<comment type="caution">
    <text evidence="6">The sequence shown here is derived from an EMBL/GenBank/DDBJ whole genome shotgun (WGS) entry which is preliminary data.</text>
</comment>
<keyword evidence="4" id="KW-0472">Membrane</keyword>
<sequence length="228" mass="26041">MMMMMMIVKKKQFSLLSIRSPAFLLVSKLAIFLSIVLCVFAFFRLHSQSPQFRKHYSSTSTFQVVTQFNGQPKISFLFLARKDLPLDFLWNNFLQNADLASFSIYIHSEPGFVFNELTTKSSFFYGRQLSESVRVVWGESSMIEAERLLLGEALQDPANQRFVLLSDSSTPISNVFTSRSQAKALFSDFLCSFLPTLTKRYGRKKKRRAPPTIIIDDGFTDFSTDNGS</sequence>
<protein>
    <recommendedName>
        <fullName evidence="8">Core-2/I-branching beta-1,6-N-acetylglucosaminyltransferase family protein</fullName>
    </recommendedName>
</protein>
<dbReference type="GO" id="GO:0016020">
    <property type="term" value="C:membrane"/>
    <property type="evidence" value="ECO:0007669"/>
    <property type="project" value="UniProtKB-SubCell"/>
</dbReference>
<evidence type="ECO:0000313" key="6">
    <source>
        <dbReference type="EMBL" id="KAF9608006.1"/>
    </source>
</evidence>
<evidence type="ECO:0000313" key="7">
    <source>
        <dbReference type="Proteomes" id="UP000631114"/>
    </source>
</evidence>
<evidence type="ECO:0008006" key="8">
    <source>
        <dbReference type="Google" id="ProtNLM"/>
    </source>
</evidence>
<comment type="subcellular location">
    <subcellularLocation>
        <location evidence="1">Membrane</location>
        <topology evidence="1">Single-pass type II membrane protein</topology>
    </subcellularLocation>
</comment>
<dbReference type="InterPro" id="IPR003406">
    <property type="entry name" value="Glyco_trans_14"/>
</dbReference>
<dbReference type="PANTHER" id="PTHR31042:SF70">
    <property type="entry name" value="OS01G0695200 PROTEIN"/>
    <property type="match status" value="1"/>
</dbReference>
<dbReference type="EMBL" id="JADFTS010000004">
    <property type="protein sequence ID" value="KAF9608006.1"/>
    <property type="molecule type" value="Genomic_DNA"/>
</dbReference>
<accession>A0A835M276</accession>
<gene>
    <name evidence="6" type="ORF">IFM89_004887</name>
</gene>
<evidence type="ECO:0000256" key="3">
    <source>
        <dbReference type="ARBA" id="ARBA00022679"/>
    </source>
</evidence>
<proteinExistence type="predicted"/>
<keyword evidence="3" id="KW-0808">Transferase</keyword>
<evidence type="ECO:0000256" key="4">
    <source>
        <dbReference type="ARBA" id="ARBA00023136"/>
    </source>
</evidence>
<name>A0A835M276_9MAGN</name>